<reference evidence="2 3" key="1">
    <citation type="journal article" date="2019" name="Commun. Biol.">
        <title>The bagworm genome reveals a unique fibroin gene that provides high tensile strength.</title>
        <authorList>
            <person name="Kono N."/>
            <person name="Nakamura H."/>
            <person name="Ohtoshi R."/>
            <person name="Tomita M."/>
            <person name="Numata K."/>
            <person name="Arakawa K."/>
        </authorList>
    </citation>
    <scope>NUCLEOTIDE SEQUENCE [LARGE SCALE GENOMIC DNA]</scope>
</reference>
<evidence type="ECO:0000256" key="1">
    <source>
        <dbReference type="SAM" id="MobiDB-lite"/>
    </source>
</evidence>
<gene>
    <name evidence="2" type="ORF">EVAR_57393_1</name>
</gene>
<dbReference type="EMBL" id="BGZK01001176">
    <property type="protein sequence ID" value="GBP73498.1"/>
    <property type="molecule type" value="Genomic_DNA"/>
</dbReference>
<organism evidence="2 3">
    <name type="scientific">Eumeta variegata</name>
    <name type="common">Bagworm moth</name>
    <name type="synonym">Eumeta japonica</name>
    <dbReference type="NCBI Taxonomy" id="151549"/>
    <lineage>
        <taxon>Eukaryota</taxon>
        <taxon>Metazoa</taxon>
        <taxon>Ecdysozoa</taxon>
        <taxon>Arthropoda</taxon>
        <taxon>Hexapoda</taxon>
        <taxon>Insecta</taxon>
        <taxon>Pterygota</taxon>
        <taxon>Neoptera</taxon>
        <taxon>Endopterygota</taxon>
        <taxon>Lepidoptera</taxon>
        <taxon>Glossata</taxon>
        <taxon>Ditrysia</taxon>
        <taxon>Tineoidea</taxon>
        <taxon>Psychidae</taxon>
        <taxon>Oiketicinae</taxon>
        <taxon>Eumeta</taxon>
    </lineage>
</organism>
<name>A0A4C1YBW5_EUMVA</name>
<accession>A0A4C1YBW5</accession>
<comment type="caution">
    <text evidence="2">The sequence shown here is derived from an EMBL/GenBank/DDBJ whole genome shotgun (WGS) entry which is preliminary data.</text>
</comment>
<evidence type="ECO:0000313" key="2">
    <source>
        <dbReference type="EMBL" id="GBP73498.1"/>
    </source>
</evidence>
<feature type="compositionally biased region" description="Basic and acidic residues" evidence="1">
    <location>
        <begin position="50"/>
        <end position="63"/>
    </location>
</feature>
<dbReference type="Proteomes" id="UP000299102">
    <property type="component" value="Unassembled WGS sequence"/>
</dbReference>
<feature type="region of interest" description="Disordered" evidence="1">
    <location>
        <begin position="47"/>
        <end position="67"/>
    </location>
</feature>
<dbReference type="AlphaFoldDB" id="A0A4C1YBW5"/>
<proteinExistence type="predicted"/>
<sequence length="97" mass="11071">MLFGKPKATNKININRALTKSHRDTPLVLYVVVVSLRPFVAVEPKVTGFDPDHKSESTNDQMKRTAPFSRRLQSRCRCYGRQRPEVTPTCTEPVREA</sequence>
<keyword evidence="3" id="KW-1185">Reference proteome</keyword>
<evidence type="ECO:0000313" key="3">
    <source>
        <dbReference type="Proteomes" id="UP000299102"/>
    </source>
</evidence>
<protein>
    <submittedName>
        <fullName evidence="2">Uncharacterized protein</fullName>
    </submittedName>
</protein>